<reference evidence="4 5" key="1">
    <citation type="submission" date="2019-06" db="EMBL/GenBank/DDBJ databases">
        <title>Spirosoma utsteinense sp. nov. isolated from Antarctic ice-free soils.</title>
        <authorList>
            <person name="Tahon G."/>
        </authorList>
    </citation>
    <scope>NUCLEOTIDE SEQUENCE [LARGE SCALE GENOMIC DNA]</scope>
    <source>
        <strain evidence="4 5">LMG 31447</strain>
    </source>
</reference>
<dbReference type="InterPro" id="IPR036046">
    <property type="entry name" value="Acylphosphatase-like_dom_sf"/>
</dbReference>
<dbReference type="Pfam" id="PF00708">
    <property type="entry name" value="Acylphosphatase"/>
    <property type="match status" value="1"/>
</dbReference>
<evidence type="ECO:0000259" key="3">
    <source>
        <dbReference type="PROSITE" id="PS51160"/>
    </source>
</evidence>
<dbReference type="Gene3D" id="3.30.70.100">
    <property type="match status" value="1"/>
</dbReference>
<dbReference type="RefSeq" id="WP_186736929.1">
    <property type="nucleotide sequence ID" value="NZ_VFIA01000008.1"/>
</dbReference>
<organism evidence="4 5">
    <name type="scientific">Spirosoma utsteinense</name>
    <dbReference type="NCBI Taxonomy" id="2585773"/>
    <lineage>
        <taxon>Bacteria</taxon>
        <taxon>Pseudomonadati</taxon>
        <taxon>Bacteroidota</taxon>
        <taxon>Cytophagia</taxon>
        <taxon>Cytophagales</taxon>
        <taxon>Cytophagaceae</taxon>
        <taxon>Spirosoma</taxon>
    </lineage>
</organism>
<name>A0ABR6W3F6_9BACT</name>
<evidence type="ECO:0000313" key="4">
    <source>
        <dbReference type="EMBL" id="MBC3791122.1"/>
    </source>
</evidence>
<evidence type="ECO:0000313" key="5">
    <source>
        <dbReference type="Proteomes" id="UP000700732"/>
    </source>
</evidence>
<gene>
    <name evidence="4" type="ORF">FH603_1620</name>
</gene>
<dbReference type="InterPro" id="IPR001792">
    <property type="entry name" value="Acylphosphatase-like_dom"/>
</dbReference>
<accession>A0ABR6W3F6</accession>
<feature type="domain" description="Acylphosphatase-like" evidence="3">
    <location>
        <begin position="4"/>
        <end position="90"/>
    </location>
</feature>
<dbReference type="EMBL" id="VFIA01000008">
    <property type="protein sequence ID" value="MBC3791122.1"/>
    <property type="molecule type" value="Genomic_DNA"/>
</dbReference>
<proteinExistence type="inferred from homology"/>
<evidence type="ECO:0000256" key="2">
    <source>
        <dbReference type="RuleBase" id="RU004168"/>
    </source>
</evidence>
<dbReference type="SUPFAM" id="SSF54975">
    <property type="entry name" value="Acylphosphatase/BLUF domain-like"/>
    <property type="match status" value="1"/>
</dbReference>
<comment type="similarity">
    <text evidence="2">Belongs to the acylphosphatase family.</text>
</comment>
<keyword evidence="5" id="KW-1185">Reference proteome</keyword>
<dbReference type="Proteomes" id="UP000700732">
    <property type="component" value="Unassembled WGS sequence"/>
</dbReference>
<sequence>MKENRIIRVNGQLGGTLFRQEARQKGEKLGLMGHAQIEPNGDLRIDAEGEPDVLDTFVDWCRTGPEGTDVQSVRVTDGEVQGFDRFMEVR</sequence>
<protein>
    <submittedName>
        <fullName evidence="4">Acylphosphatase</fullName>
    </submittedName>
</protein>
<comment type="caution">
    <text evidence="1">Lacks conserved residue(s) required for the propagation of feature annotation.</text>
</comment>
<evidence type="ECO:0000256" key="1">
    <source>
        <dbReference type="PROSITE-ProRule" id="PRU00520"/>
    </source>
</evidence>
<comment type="caution">
    <text evidence="4">The sequence shown here is derived from an EMBL/GenBank/DDBJ whole genome shotgun (WGS) entry which is preliminary data.</text>
</comment>
<dbReference type="PROSITE" id="PS51160">
    <property type="entry name" value="ACYLPHOSPHATASE_3"/>
    <property type="match status" value="1"/>
</dbReference>